<dbReference type="GO" id="GO:0032259">
    <property type="term" value="P:methylation"/>
    <property type="evidence" value="ECO:0007669"/>
    <property type="project" value="UniProtKB-KW"/>
</dbReference>
<dbReference type="Gene3D" id="3.40.50.150">
    <property type="entry name" value="Vaccinia Virus protein VP39"/>
    <property type="match status" value="1"/>
</dbReference>
<sequence>MASLGSCGTARYLVLHTLPPVSPWFSDHTCKTNLEVDARKRKVIVRLFAGRGGAGGERASNHDLQAEAARAASIRFNESLRPDPLLIDLYAGCLLSSGDRPEDGGKEQYSVPVGSLSPCHYTLATKFIDEKLLSLVRGVDGVKQIVLFTDGFDTRPYRVKWPPRTLIYDVSVESVFSTAIRKLESVGAKIMKTCKHIHVPSESPDLQAALCSEGFNGGNPSLWVFQGFPVTTLATFKEILFLVSNLAMKGSIFVGELPGWLVDTETGNKITAQKGVDKIFMSHGFRVKIIDYHEIAKEFHVTPPSGDYNNLLFVAEQLQFSDKQMEDWRKEFLRMEDEGDEDGFEDLI</sequence>
<dbReference type="Proteomes" id="UP000663760">
    <property type="component" value="Chromosome 1"/>
</dbReference>
<accession>A0A7I8JYH0</accession>
<dbReference type="PANTHER" id="PTHR43619:SF2">
    <property type="entry name" value="S-ADENOSYL-L-METHIONINE-DEPENDENT METHYLTRANSFERASES SUPERFAMILY PROTEIN"/>
    <property type="match status" value="1"/>
</dbReference>
<dbReference type="InterPro" id="IPR007213">
    <property type="entry name" value="Ppm1/Ppm2/Tcmp"/>
</dbReference>
<dbReference type="InterPro" id="IPR029063">
    <property type="entry name" value="SAM-dependent_MTases_sf"/>
</dbReference>
<keyword evidence="4" id="KW-1185">Reference proteome</keyword>
<organism evidence="3 4">
    <name type="scientific">Spirodela intermedia</name>
    <name type="common">Intermediate duckweed</name>
    <dbReference type="NCBI Taxonomy" id="51605"/>
    <lineage>
        <taxon>Eukaryota</taxon>
        <taxon>Viridiplantae</taxon>
        <taxon>Streptophyta</taxon>
        <taxon>Embryophyta</taxon>
        <taxon>Tracheophyta</taxon>
        <taxon>Spermatophyta</taxon>
        <taxon>Magnoliopsida</taxon>
        <taxon>Liliopsida</taxon>
        <taxon>Araceae</taxon>
        <taxon>Lemnoideae</taxon>
        <taxon>Spirodela</taxon>
    </lineage>
</organism>
<evidence type="ECO:0000256" key="1">
    <source>
        <dbReference type="ARBA" id="ARBA00022603"/>
    </source>
</evidence>
<dbReference type="PANTHER" id="PTHR43619">
    <property type="entry name" value="S-ADENOSYL-L-METHIONINE-DEPENDENT METHYLTRANSFERASE YKTD-RELATED"/>
    <property type="match status" value="1"/>
</dbReference>
<dbReference type="SUPFAM" id="SSF53335">
    <property type="entry name" value="S-adenosyl-L-methionine-dependent methyltransferases"/>
    <property type="match status" value="1"/>
</dbReference>
<keyword evidence="1" id="KW-0489">Methyltransferase</keyword>
<dbReference type="AlphaFoldDB" id="A0A7I8JYH0"/>
<name>A0A7I8JYH0_SPIIN</name>
<evidence type="ECO:0000256" key="2">
    <source>
        <dbReference type="ARBA" id="ARBA00022679"/>
    </source>
</evidence>
<evidence type="ECO:0000313" key="3">
    <source>
        <dbReference type="EMBL" id="CAA7388842.1"/>
    </source>
</evidence>
<evidence type="ECO:0000313" key="4">
    <source>
        <dbReference type="Proteomes" id="UP000663760"/>
    </source>
</evidence>
<protein>
    <submittedName>
        <fullName evidence="3">Uncharacterized protein</fullName>
    </submittedName>
</protein>
<gene>
    <name evidence="3" type="ORF">SI8410_01001000</name>
</gene>
<dbReference type="Pfam" id="PF04072">
    <property type="entry name" value="LCM"/>
    <property type="match status" value="1"/>
</dbReference>
<proteinExistence type="predicted"/>
<dbReference type="EMBL" id="LR746264">
    <property type="protein sequence ID" value="CAA7388842.1"/>
    <property type="molecule type" value="Genomic_DNA"/>
</dbReference>
<dbReference type="OrthoDB" id="203237at2759"/>
<reference evidence="3" key="1">
    <citation type="submission" date="2020-02" db="EMBL/GenBank/DDBJ databases">
        <authorList>
            <person name="Scholz U."/>
            <person name="Mascher M."/>
            <person name="Fiebig A."/>
        </authorList>
    </citation>
    <scope>NUCLEOTIDE SEQUENCE</scope>
</reference>
<dbReference type="GO" id="GO:0008168">
    <property type="term" value="F:methyltransferase activity"/>
    <property type="evidence" value="ECO:0007669"/>
    <property type="project" value="UniProtKB-KW"/>
</dbReference>
<keyword evidence="2" id="KW-0808">Transferase</keyword>